<proteinExistence type="predicted"/>
<gene>
    <name evidence="1" type="primary">PARPA_09332.1 scaffold 36060</name>
</gene>
<reference evidence="1 2" key="1">
    <citation type="submission" date="2014-09" db="EMBL/GenBank/DDBJ databases">
        <authorList>
            <person name="Ellenberger Sabrina"/>
        </authorList>
    </citation>
    <scope>NUCLEOTIDE SEQUENCE [LARGE SCALE GENOMIC DNA]</scope>
    <source>
        <strain evidence="1 2">CBS 412.66</strain>
    </source>
</reference>
<evidence type="ECO:0000313" key="2">
    <source>
        <dbReference type="Proteomes" id="UP000054107"/>
    </source>
</evidence>
<dbReference type="OrthoDB" id="2248794at2759"/>
<name>A0A0B7NCF9_9FUNG</name>
<accession>A0A0B7NCF9</accession>
<dbReference type="STRING" id="35722.A0A0B7NCF9"/>
<protein>
    <submittedName>
        <fullName evidence="1">Uncharacterized protein</fullName>
    </submittedName>
</protein>
<evidence type="ECO:0000313" key="1">
    <source>
        <dbReference type="EMBL" id="CEP15131.1"/>
    </source>
</evidence>
<dbReference type="Proteomes" id="UP000054107">
    <property type="component" value="Unassembled WGS sequence"/>
</dbReference>
<dbReference type="EMBL" id="LN731879">
    <property type="protein sequence ID" value="CEP15131.1"/>
    <property type="molecule type" value="Genomic_DNA"/>
</dbReference>
<keyword evidence="2" id="KW-1185">Reference proteome</keyword>
<organism evidence="1 2">
    <name type="scientific">Parasitella parasitica</name>
    <dbReference type="NCBI Taxonomy" id="35722"/>
    <lineage>
        <taxon>Eukaryota</taxon>
        <taxon>Fungi</taxon>
        <taxon>Fungi incertae sedis</taxon>
        <taxon>Mucoromycota</taxon>
        <taxon>Mucoromycotina</taxon>
        <taxon>Mucoromycetes</taxon>
        <taxon>Mucorales</taxon>
        <taxon>Mucorineae</taxon>
        <taxon>Mucoraceae</taxon>
        <taxon>Parasitella</taxon>
    </lineage>
</organism>
<dbReference type="AlphaFoldDB" id="A0A0B7NCF9"/>
<sequence>MYKQFFSDDNVNLMTELRNLIESLPRTKFNALIRESSLSCSYVHCILNPIFTSPENSTHLIWLNTQTVKESDKQPGFVGNTLVGSQFEGPVVVGDVEGEDRKSDTNPCLLDLIRIGILSGYDGVIGVHVVGVQQTCYIVSLMGCGVYIMLELCTITLPKDFTEIRSHRSNHEELKKNDEFPHIQDHYRMGHP</sequence>